<name>A0ABP7Y9X4_9ACTN</name>
<feature type="compositionally biased region" description="Basic and acidic residues" evidence="1">
    <location>
        <begin position="1"/>
        <end position="15"/>
    </location>
</feature>
<keyword evidence="2" id="KW-1133">Transmembrane helix</keyword>
<gene>
    <name evidence="3" type="ORF">GCM10022416_13260</name>
</gene>
<evidence type="ECO:0000256" key="2">
    <source>
        <dbReference type="SAM" id="Phobius"/>
    </source>
</evidence>
<feature type="transmembrane region" description="Helical" evidence="2">
    <location>
        <begin position="111"/>
        <end position="130"/>
    </location>
</feature>
<evidence type="ECO:0008006" key="5">
    <source>
        <dbReference type="Google" id="ProtNLM"/>
    </source>
</evidence>
<dbReference type="RefSeq" id="WP_345018431.1">
    <property type="nucleotide sequence ID" value="NZ_BAABDO010000012.1"/>
</dbReference>
<feature type="region of interest" description="Disordered" evidence="1">
    <location>
        <begin position="1"/>
        <end position="23"/>
    </location>
</feature>
<keyword evidence="4" id="KW-1185">Reference proteome</keyword>
<comment type="caution">
    <text evidence="3">The sequence shown here is derived from an EMBL/GenBank/DDBJ whole genome shotgun (WGS) entry which is preliminary data.</text>
</comment>
<feature type="transmembrane region" description="Helical" evidence="2">
    <location>
        <begin position="193"/>
        <end position="212"/>
    </location>
</feature>
<feature type="transmembrane region" description="Helical" evidence="2">
    <location>
        <begin position="277"/>
        <end position="298"/>
    </location>
</feature>
<feature type="transmembrane region" description="Helical" evidence="2">
    <location>
        <begin position="142"/>
        <end position="173"/>
    </location>
</feature>
<reference evidence="4" key="1">
    <citation type="journal article" date="2019" name="Int. J. Syst. Evol. Microbiol.">
        <title>The Global Catalogue of Microorganisms (GCM) 10K type strain sequencing project: providing services to taxonomists for standard genome sequencing and annotation.</title>
        <authorList>
            <consortium name="The Broad Institute Genomics Platform"/>
            <consortium name="The Broad Institute Genome Sequencing Center for Infectious Disease"/>
            <person name="Wu L."/>
            <person name="Ma J."/>
        </authorList>
    </citation>
    <scope>NUCLEOTIDE SEQUENCE [LARGE SCALE GENOMIC DNA]</scope>
    <source>
        <strain evidence="4">JCM 17316</strain>
    </source>
</reference>
<organism evidence="3 4">
    <name type="scientific">Actinomadura keratinilytica</name>
    <dbReference type="NCBI Taxonomy" id="547461"/>
    <lineage>
        <taxon>Bacteria</taxon>
        <taxon>Bacillati</taxon>
        <taxon>Actinomycetota</taxon>
        <taxon>Actinomycetes</taxon>
        <taxon>Streptosporangiales</taxon>
        <taxon>Thermomonosporaceae</taxon>
        <taxon>Actinomadura</taxon>
    </lineage>
</organism>
<feature type="transmembrane region" description="Helical" evidence="2">
    <location>
        <begin position="232"/>
        <end position="257"/>
    </location>
</feature>
<evidence type="ECO:0000313" key="4">
    <source>
        <dbReference type="Proteomes" id="UP001500266"/>
    </source>
</evidence>
<proteinExistence type="predicted"/>
<evidence type="ECO:0000313" key="3">
    <source>
        <dbReference type="EMBL" id="GAA4132954.1"/>
    </source>
</evidence>
<keyword evidence="2" id="KW-0812">Transmembrane</keyword>
<evidence type="ECO:0000256" key="1">
    <source>
        <dbReference type="SAM" id="MobiDB-lite"/>
    </source>
</evidence>
<dbReference type="Proteomes" id="UP001500266">
    <property type="component" value="Unassembled WGS sequence"/>
</dbReference>
<accession>A0ABP7Y9X4</accession>
<sequence>MNTSYTDEKSPRSQPEETAPAATAETRSAFARVRTALVWIVLGWTVALEQLDDNSFLTHLRTGRWILEHHGVPHSDIYSYTVPGAPWVAQSWLAEVLYAGLYESPVGPNGIRVLGGILGAACAYLAYRLADRAAAGRARTVVVLLPALFVSALYWVERPLFIGILAFLALLWIVEIPDSAAGRRPLIALPLLMWLWANCHGSFALGFAYLALHLLGRWADGHRPWQGRERRLLQATVLAFAACFLNPYGAGLVLFPVQLLTHGEALQYVPEWQSPDLRSLVGAAFAVWIAVFVAVLVLARTRPTRRDVLVSLPFLLLGLWALRNAAVAPLVGLPIAARLLPAAPPPVRRPRLDVAVVTTAVLIAASLTRSQLAEPPFDLSRYPVAAMRSVEEQGLLGRRLFTTTGWAGYVIHRYWPRQRVFMDDRYDMYPTDFAVNYQKVRHGDARWRTTFDRYRVEVVVWETGAPLTELLTESPSWRTVYRDRLATVLVRR</sequence>
<protein>
    <recommendedName>
        <fullName evidence="5">Glycosyltransferase RgtA/B/C/D-like domain-containing protein</fullName>
    </recommendedName>
</protein>
<keyword evidence="2" id="KW-0472">Membrane</keyword>
<feature type="transmembrane region" description="Helical" evidence="2">
    <location>
        <begin position="310"/>
        <end position="332"/>
    </location>
</feature>
<dbReference type="EMBL" id="BAABDO010000012">
    <property type="protein sequence ID" value="GAA4132954.1"/>
    <property type="molecule type" value="Genomic_DNA"/>
</dbReference>